<dbReference type="GO" id="GO:0005254">
    <property type="term" value="F:chloride channel activity"/>
    <property type="evidence" value="ECO:0007669"/>
    <property type="project" value="UniProtKB-KW"/>
</dbReference>
<sequence length="402" mass="41838">MVVASLAVGVVAGFGAVLFRALIGGFHNLLFHGQFSFAYDANVHTTASPWGAWVIGVPVLGAVGVAWLVKTFAPEAKGHGVPEVLDAIYYHDAKIRPVVAAVKSLASALSIGSGGSVGREGPIIQIGSTFGSVLGQLVPMPVRQRVILVAAGAGAGISATFDTPIGGIVFAAELMLVCINPASLLCVGVACVSATTIGRYYFGIFPSFNIPEIAVVEGAGPPLASFIVFGLLMGFVAWLTTRSIYWFEDLFDRMPGNYYTRHMTGMLFMGLMMYGLMTFSTPLFGQPNHYYLQGVGYATIMDILNGSLSAAGFLLMLGVLKLLATCLTLGSGASGGVFSPCMFIGAALGAGFSGVVNLVLPDLALNPVHFAIAGMAAMVGGTTGAVLTATIMIFEMTRDYTM</sequence>
<feature type="transmembrane region" description="Helical" evidence="10">
    <location>
        <begin position="266"/>
        <end position="284"/>
    </location>
</feature>
<dbReference type="AlphaFoldDB" id="X0RQU6"/>
<dbReference type="InterPro" id="IPR050368">
    <property type="entry name" value="ClC-type_chloride_channel"/>
</dbReference>
<evidence type="ECO:0000256" key="10">
    <source>
        <dbReference type="SAM" id="Phobius"/>
    </source>
</evidence>
<evidence type="ECO:0000256" key="7">
    <source>
        <dbReference type="ARBA" id="ARBA00023173"/>
    </source>
</evidence>
<feature type="transmembrane region" description="Helical" evidence="10">
    <location>
        <begin position="304"/>
        <end position="324"/>
    </location>
</feature>
<comment type="caution">
    <text evidence="11">The sequence shown here is derived from an EMBL/GenBank/DDBJ whole genome shotgun (WGS) entry which is preliminary data.</text>
</comment>
<evidence type="ECO:0000256" key="5">
    <source>
        <dbReference type="ARBA" id="ARBA00023065"/>
    </source>
</evidence>
<accession>X0RQU6</accession>
<keyword evidence="5" id="KW-0406">Ion transport</keyword>
<dbReference type="Gene3D" id="1.10.3080.10">
    <property type="entry name" value="Clc chloride channel"/>
    <property type="match status" value="1"/>
</dbReference>
<evidence type="ECO:0000256" key="9">
    <source>
        <dbReference type="ARBA" id="ARBA00023303"/>
    </source>
</evidence>
<reference evidence="11" key="1">
    <citation type="journal article" date="2014" name="Front. Microbiol.">
        <title>High frequency of phylogenetically diverse reductive dehalogenase-homologous genes in deep subseafloor sedimentary metagenomes.</title>
        <authorList>
            <person name="Kawai M."/>
            <person name="Futagami T."/>
            <person name="Toyoda A."/>
            <person name="Takaki Y."/>
            <person name="Nishi S."/>
            <person name="Hori S."/>
            <person name="Arai W."/>
            <person name="Tsubouchi T."/>
            <person name="Morono Y."/>
            <person name="Uchiyama I."/>
            <person name="Ito T."/>
            <person name="Fujiyama A."/>
            <person name="Inagaki F."/>
            <person name="Takami H."/>
        </authorList>
    </citation>
    <scope>NUCLEOTIDE SEQUENCE</scope>
    <source>
        <strain evidence="11">Expedition CK06-06</strain>
    </source>
</reference>
<proteinExistence type="predicted"/>
<evidence type="ECO:0008006" key="12">
    <source>
        <dbReference type="Google" id="ProtNLM"/>
    </source>
</evidence>
<feature type="transmembrane region" description="Helical" evidence="10">
    <location>
        <begin position="182"/>
        <end position="202"/>
    </location>
</feature>
<feature type="non-terminal residue" evidence="11">
    <location>
        <position position="402"/>
    </location>
</feature>
<protein>
    <recommendedName>
        <fullName evidence="12">Chloride channel protein</fullName>
    </recommendedName>
</protein>
<dbReference type="GO" id="GO:0034707">
    <property type="term" value="C:chloride channel complex"/>
    <property type="evidence" value="ECO:0007669"/>
    <property type="project" value="UniProtKB-KW"/>
</dbReference>
<evidence type="ECO:0000256" key="2">
    <source>
        <dbReference type="ARBA" id="ARBA00022448"/>
    </source>
</evidence>
<name>X0RQU6_9ZZZZ</name>
<dbReference type="InterPro" id="IPR001807">
    <property type="entry name" value="ClC"/>
</dbReference>
<feature type="transmembrane region" description="Helical" evidence="10">
    <location>
        <begin position="372"/>
        <end position="394"/>
    </location>
</feature>
<dbReference type="PANTHER" id="PTHR43427:SF6">
    <property type="entry name" value="CHLORIDE CHANNEL PROTEIN CLC-E"/>
    <property type="match status" value="1"/>
</dbReference>
<keyword evidence="3 10" id="KW-0812">Transmembrane</keyword>
<feature type="transmembrane region" description="Helical" evidence="10">
    <location>
        <begin position="336"/>
        <end position="360"/>
    </location>
</feature>
<dbReference type="CDD" id="cd00400">
    <property type="entry name" value="Voltage_gated_ClC"/>
    <property type="match status" value="1"/>
</dbReference>
<keyword evidence="8" id="KW-0868">Chloride</keyword>
<evidence type="ECO:0000256" key="6">
    <source>
        <dbReference type="ARBA" id="ARBA00023136"/>
    </source>
</evidence>
<feature type="transmembrane region" description="Helical" evidence="10">
    <location>
        <begin position="50"/>
        <end position="69"/>
    </location>
</feature>
<dbReference type="InterPro" id="IPR014743">
    <property type="entry name" value="Cl-channel_core"/>
</dbReference>
<evidence type="ECO:0000313" key="11">
    <source>
        <dbReference type="EMBL" id="GAF71229.1"/>
    </source>
</evidence>
<dbReference type="Pfam" id="PF00654">
    <property type="entry name" value="Voltage_CLC"/>
    <property type="match status" value="1"/>
</dbReference>
<feature type="transmembrane region" description="Helical" evidence="10">
    <location>
        <begin position="222"/>
        <end position="245"/>
    </location>
</feature>
<evidence type="ECO:0000256" key="1">
    <source>
        <dbReference type="ARBA" id="ARBA00004141"/>
    </source>
</evidence>
<organism evidence="11">
    <name type="scientific">marine sediment metagenome</name>
    <dbReference type="NCBI Taxonomy" id="412755"/>
    <lineage>
        <taxon>unclassified sequences</taxon>
        <taxon>metagenomes</taxon>
        <taxon>ecological metagenomes</taxon>
    </lineage>
</organism>
<keyword evidence="7" id="KW-0869">Chloride channel</keyword>
<evidence type="ECO:0000256" key="3">
    <source>
        <dbReference type="ARBA" id="ARBA00022692"/>
    </source>
</evidence>
<comment type="subcellular location">
    <subcellularLocation>
        <location evidence="1">Membrane</location>
        <topology evidence="1">Multi-pass membrane protein</topology>
    </subcellularLocation>
</comment>
<evidence type="ECO:0000256" key="4">
    <source>
        <dbReference type="ARBA" id="ARBA00022989"/>
    </source>
</evidence>
<feature type="transmembrane region" description="Helical" evidence="10">
    <location>
        <begin position="7"/>
        <end position="30"/>
    </location>
</feature>
<keyword evidence="9" id="KW-0407">Ion channel</keyword>
<gene>
    <name evidence="11" type="ORF">S01H1_05150</name>
</gene>
<keyword evidence="2" id="KW-0813">Transport</keyword>
<keyword evidence="4 10" id="KW-1133">Transmembrane helix</keyword>
<keyword evidence="6 10" id="KW-0472">Membrane</keyword>
<dbReference type="PRINTS" id="PR00762">
    <property type="entry name" value="CLCHANNEL"/>
</dbReference>
<evidence type="ECO:0000256" key="8">
    <source>
        <dbReference type="ARBA" id="ARBA00023214"/>
    </source>
</evidence>
<dbReference type="EMBL" id="BARS01002683">
    <property type="protein sequence ID" value="GAF71229.1"/>
    <property type="molecule type" value="Genomic_DNA"/>
</dbReference>
<dbReference type="SUPFAM" id="SSF81340">
    <property type="entry name" value="Clc chloride channel"/>
    <property type="match status" value="1"/>
</dbReference>
<dbReference type="PANTHER" id="PTHR43427">
    <property type="entry name" value="CHLORIDE CHANNEL PROTEIN CLC-E"/>
    <property type="match status" value="1"/>
</dbReference>